<keyword evidence="3" id="KW-0732">Signal</keyword>
<dbReference type="RefSeq" id="WP_271917256.1">
    <property type="nucleotide sequence ID" value="NZ_JAQNDO010000001.1"/>
</dbReference>
<evidence type="ECO:0000256" key="4">
    <source>
        <dbReference type="ARBA" id="ARBA00022764"/>
    </source>
</evidence>
<organism evidence="6 7">
    <name type="scientific">Polyangium mundeleinium</name>
    <dbReference type="NCBI Taxonomy" id="2995306"/>
    <lineage>
        <taxon>Bacteria</taxon>
        <taxon>Pseudomonadati</taxon>
        <taxon>Myxococcota</taxon>
        <taxon>Polyangia</taxon>
        <taxon>Polyangiales</taxon>
        <taxon>Polyangiaceae</taxon>
        <taxon>Polyangium</taxon>
    </lineage>
</organism>
<evidence type="ECO:0000256" key="3">
    <source>
        <dbReference type="ARBA" id="ARBA00022729"/>
    </source>
</evidence>
<keyword evidence="7" id="KW-1185">Reference proteome</keyword>
<feature type="region of interest" description="Disordered" evidence="5">
    <location>
        <begin position="27"/>
        <end position="47"/>
    </location>
</feature>
<dbReference type="PANTHER" id="PTHR30222:SF17">
    <property type="entry name" value="SPERMIDINE_PUTRESCINE-BINDING PERIPLASMIC PROTEIN"/>
    <property type="match status" value="1"/>
</dbReference>
<dbReference type="Gene3D" id="3.40.190.10">
    <property type="entry name" value="Periplasmic binding protein-like II"/>
    <property type="match status" value="2"/>
</dbReference>
<dbReference type="CDD" id="cd13588">
    <property type="entry name" value="PBP2_polyamine_1"/>
    <property type="match status" value="1"/>
</dbReference>
<reference evidence="6 7" key="1">
    <citation type="submission" date="2022-11" db="EMBL/GenBank/DDBJ databases">
        <title>Minimal conservation of predation-associated metabolite biosynthetic gene clusters underscores biosynthetic potential of Myxococcota including descriptions for ten novel species: Archangium lansinium sp. nov., Myxococcus landrumus sp. nov., Nannocystis bai.</title>
        <authorList>
            <person name="Ahearne A."/>
            <person name="Stevens C."/>
            <person name="Dowd S."/>
        </authorList>
    </citation>
    <scope>NUCLEOTIDE SEQUENCE [LARGE SCALE GENOMIC DNA]</scope>
    <source>
        <strain evidence="6 7">RJM3</strain>
    </source>
</reference>
<sequence length="383" mass="42153">MIRMSSWVSAAGLAVLGIASLGCQGEKKPEGAAPTGSAAPAAQKPADPAEKFKGQTLNILAWEGYADPKFTKGFEEKYGVTVKGTYFGSSDELVAKLKSSPGVYDIVSPSSDVAYTLVQGGLVDPIDTSKIANWGDLADALKNLEDAKKDGKQYGVPFTWGPDYLIYDANVVKEEPKSWKVFYDAQYKGKVTLWDDISNIYLVGQIMGLDKTNQAALYNMTDEQLAEAKKKLVELKPQVRKYWATAGELNDLFKNKEVVLAVGWPLTVGTLNKEGLNLKGVIPEEGATGWIDRLMITSSSKNKDLALAYLDYVTSPKAQALVFEATGGYCVANAKAKEHMSEDLKKSPCVTEGETYFKRLNFWQYVKERKKYNELWNEVKSAK</sequence>
<dbReference type="SUPFAM" id="SSF53850">
    <property type="entry name" value="Periplasmic binding protein-like II"/>
    <property type="match status" value="1"/>
</dbReference>
<dbReference type="InterPro" id="IPR001188">
    <property type="entry name" value="Sperm_putr-bd"/>
</dbReference>
<accession>A0ABT5EJC3</accession>
<gene>
    <name evidence="6" type="ORF">POL67_11290</name>
</gene>
<evidence type="ECO:0000256" key="5">
    <source>
        <dbReference type="SAM" id="MobiDB-lite"/>
    </source>
</evidence>
<feature type="compositionally biased region" description="Low complexity" evidence="5">
    <location>
        <begin position="31"/>
        <end position="46"/>
    </location>
</feature>
<dbReference type="Pfam" id="PF13416">
    <property type="entry name" value="SBP_bac_8"/>
    <property type="match status" value="1"/>
</dbReference>
<comment type="caution">
    <text evidence="6">The sequence shown here is derived from an EMBL/GenBank/DDBJ whole genome shotgun (WGS) entry which is preliminary data.</text>
</comment>
<evidence type="ECO:0000256" key="1">
    <source>
        <dbReference type="ARBA" id="ARBA00004418"/>
    </source>
</evidence>
<dbReference type="Proteomes" id="UP001221411">
    <property type="component" value="Unassembled WGS sequence"/>
</dbReference>
<keyword evidence="2" id="KW-0813">Transport</keyword>
<protein>
    <submittedName>
        <fullName evidence="6">ABC transporter substrate-binding protein</fullName>
    </submittedName>
</protein>
<dbReference type="PROSITE" id="PS51257">
    <property type="entry name" value="PROKAR_LIPOPROTEIN"/>
    <property type="match status" value="1"/>
</dbReference>
<dbReference type="EMBL" id="JAQNDO010000001">
    <property type="protein sequence ID" value="MDC0741932.1"/>
    <property type="molecule type" value="Genomic_DNA"/>
</dbReference>
<dbReference type="PRINTS" id="PR00909">
    <property type="entry name" value="SPERMDNBNDNG"/>
</dbReference>
<evidence type="ECO:0000256" key="2">
    <source>
        <dbReference type="ARBA" id="ARBA00022448"/>
    </source>
</evidence>
<name>A0ABT5EJC3_9BACT</name>
<dbReference type="PANTHER" id="PTHR30222">
    <property type="entry name" value="SPERMIDINE/PUTRESCINE-BINDING PERIPLASMIC PROTEIN"/>
    <property type="match status" value="1"/>
</dbReference>
<evidence type="ECO:0000313" key="6">
    <source>
        <dbReference type="EMBL" id="MDC0741932.1"/>
    </source>
</evidence>
<proteinExistence type="predicted"/>
<dbReference type="InterPro" id="IPR006059">
    <property type="entry name" value="SBP"/>
</dbReference>
<comment type="subcellular location">
    <subcellularLocation>
        <location evidence="1">Periplasm</location>
    </subcellularLocation>
</comment>
<keyword evidence="4" id="KW-0574">Periplasm</keyword>
<evidence type="ECO:0000313" key="7">
    <source>
        <dbReference type="Proteomes" id="UP001221411"/>
    </source>
</evidence>